<gene>
    <name evidence="1" type="ORF">H2198_010828</name>
</gene>
<dbReference type="EMBL" id="JAPDRQ010000428">
    <property type="protein sequence ID" value="KAJ9649849.1"/>
    <property type="molecule type" value="Genomic_DNA"/>
</dbReference>
<organism evidence="1 2">
    <name type="scientific">Neophaeococcomyces mojaviensis</name>
    <dbReference type="NCBI Taxonomy" id="3383035"/>
    <lineage>
        <taxon>Eukaryota</taxon>
        <taxon>Fungi</taxon>
        <taxon>Dikarya</taxon>
        <taxon>Ascomycota</taxon>
        <taxon>Pezizomycotina</taxon>
        <taxon>Eurotiomycetes</taxon>
        <taxon>Chaetothyriomycetidae</taxon>
        <taxon>Chaetothyriales</taxon>
        <taxon>Chaetothyriales incertae sedis</taxon>
        <taxon>Neophaeococcomyces</taxon>
    </lineage>
</organism>
<proteinExistence type="predicted"/>
<dbReference type="Proteomes" id="UP001172386">
    <property type="component" value="Unassembled WGS sequence"/>
</dbReference>
<sequence>MTEATNRRGRSMLEWFGYDNASQTLSGKKRALLCLGGIVAFLILQLVSFITLLSSSSASHTEAPSCGPVDSANVIMYLKCLVLWLVGNSWFELATTQAIIDTTLSNGTTLYIGSWFIQSTNVVGNNISAVSAIGYNASLWYHIRARSTVMAGLIEAGVYNDTELFFSTTLQDAVDASQFSVPWYYRQTFNWHLSHGAHYLLYTNGITSKADVYLNGDEVVNRTIQAGAYNGRIYNVSSQMRDGENVLLIMVYPTDYNRDFGVSFIDWNPNPPDNGTGVWRDVQIKQVGQVTATEIRVITDFIKPGVNSVSITLRTDVCNLSGSTFEGILRPLIRSPNGEEYRPTCSIFQLSAYETRTVSCTVKIDDPQIWWPRSWGTQPLYNVSNTIFSINGAVEDRQHPRSFGIRHVSSYVNGHDDIVFAVNGQPFQVLGAGYSPDMFLRFDEEKVTTQFQYMLDMGLNTVRLEGKLEQPELYDTADQLGLMVLAGWECCDKWEAWTYNEDRVAELWSDQDYDTAQVMMKHEAAMMQTHPSMLGFLIGSDLWPDGRAAQAYVDSLRQDMDWQNPIIASASKRGFPEVLGRSGMKMDGPYDWVSPNYWWYGQLGAAFGFGSELGAGVGTPEIGNLKNFMSEEDLIDLWTQPGKGHFHMSIEGTPFYNRSVYNEALWKRYGQPLDLNDYLLKAQMMDYEATRAQFEAHNALRSAERPATGMIYWMLNNAWPSLHWNLFDYYLHPAGSYFGAKVGSRLEHVAFDPVNNTIYLINHALHVSGCRTVDIDLIDVNSAVLSHDILNVTTEPNTSKDIGGILDTSMIRDVALLRLVLRDSDSQAVLSRNVYWLSSKEDDLNWDNSTWYNTPVVGFANFTALSNMGIGSPGICINATTCEASNDAYQCALLRIQNKANIPAVFVRLNLVDNTGEDVTPVYWSDNYITLWPEREGVFDEVLVQVEYPKAAGNVSVQVSGRNTGPMKTFALP</sequence>
<keyword evidence="2" id="KW-1185">Reference proteome</keyword>
<evidence type="ECO:0000313" key="2">
    <source>
        <dbReference type="Proteomes" id="UP001172386"/>
    </source>
</evidence>
<reference evidence="1" key="1">
    <citation type="submission" date="2022-10" db="EMBL/GenBank/DDBJ databases">
        <title>Culturing micro-colonial fungi from biological soil crusts in the Mojave desert and describing Neophaeococcomyces mojavensis, and introducing the new genera and species Taxawa tesnikishii.</title>
        <authorList>
            <person name="Kurbessoian T."/>
            <person name="Stajich J.E."/>
        </authorList>
    </citation>
    <scope>NUCLEOTIDE SEQUENCE</scope>
    <source>
        <strain evidence="1">JES_112</strain>
    </source>
</reference>
<accession>A0ACC2ZQP2</accession>
<comment type="caution">
    <text evidence="1">The sequence shown here is derived from an EMBL/GenBank/DDBJ whole genome shotgun (WGS) entry which is preliminary data.</text>
</comment>
<protein>
    <submittedName>
        <fullName evidence="1">Uncharacterized protein</fullName>
    </submittedName>
</protein>
<name>A0ACC2ZQP2_9EURO</name>
<evidence type="ECO:0000313" key="1">
    <source>
        <dbReference type="EMBL" id="KAJ9649849.1"/>
    </source>
</evidence>